<reference evidence="1 2" key="1">
    <citation type="journal article" date="2021" name="Front. Genet.">
        <title>Chromosome-Level Genome Assembly Reveals Significant Gene Expansion in the Toll and IMD Signaling Pathways of Dendrolimus kikuchii.</title>
        <authorList>
            <person name="Zhou J."/>
            <person name="Wu P."/>
            <person name="Xiong Z."/>
            <person name="Liu N."/>
            <person name="Zhao N."/>
            <person name="Ji M."/>
            <person name="Qiu Y."/>
            <person name="Yang B."/>
        </authorList>
    </citation>
    <scope>NUCLEOTIDE SEQUENCE [LARGE SCALE GENOMIC DNA]</scope>
    <source>
        <strain evidence="1">Ann1</strain>
    </source>
</reference>
<keyword evidence="2" id="KW-1185">Reference proteome</keyword>
<evidence type="ECO:0000313" key="2">
    <source>
        <dbReference type="Proteomes" id="UP000824533"/>
    </source>
</evidence>
<gene>
    <name evidence="1" type="ORF">K1T71_007303</name>
</gene>
<accession>A0ACC1D0Q0</accession>
<proteinExistence type="predicted"/>
<dbReference type="Proteomes" id="UP000824533">
    <property type="component" value="Linkage Group LG12"/>
</dbReference>
<comment type="caution">
    <text evidence="1">The sequence shown here is derived from an EMBL/GenBank/DDBJ whole genome shotgun (WGS) entry which is preliminary data.</text>
</comment>
<protein>
    <submittedName>
        <fullName evidence="1">Uncharacterized protein</fullName>
    </submittedName>
</protein>
<evidence type="ECO:0000313" key="1">
    <source>
        <dbReference type="EMBL" id="KAJ0177294.1"/>
    </source>
</evidence>
<sequence>MSTPMSNRKYGAQKIRLTILCARNLVRRDLFRLPDPFAKISVDGSGQVYSTNTVKATLDPKWNTHYDLYLTKGDGITISVWNQRKVHKRQGSGFLGCVRIQPSTVHKLKDTGYQCLELCEDGSGETCGVRGQVIVSLLSRDSARGEPASAAGEGSPLAVVGPAGEVRAPRDPPISPNASIIPLPPHWEARFTSSGRPYYVNHATRCTQWERPTSEGSAPASPESPSPPPSSPPCPTTPPSPVPAGSPSSSPGSPASPSTPVSDTDVNHATSISLRPEPQPQTAVRNRQQTNSPTSSSPTAPTTTPGSPCTPIAATDLPPGYEMRTTAQGQVYFYNVATGASTWHDPRVPLHLRHCASAGPLPPGWEMRHAPSGRPYFVDHNNRTTQFTDPRLALTARVSPADSPSVSPALNAAPTTGGPVTLSGPTPPSGQAPAPEPSEPETLPKYKRDLAAKARVLRAELQALQPQTGHCRIEVSRNEVLEESYRLVMKVRGKELRKRLLVKFRGEEGLDYGGVAREWLHLLGGELFNPHYGLFQYANAGDDRYALQINPDSGVNPEHLSYFHFAGRILGVALFHGHQLDAAFTAPFYKQLLGRPITLRDIRDVDPELHRSLSWMLENSIAGVIDTTFSVECSSFGAVRSVELRPGGANEPVTDANKREYVRLYVAHRFTRGAERQWLALQRGLADVVPPQLLRPLSARDLQPLLAGRADLDVNDWRRHTRLKHATPDAPIVRWFWEVVEQMDGEMRARLLQFVTGSRRVPLAGFRALQGSTGAAAPRLFTLHLVADASPDSLPKAHTCFNRLDLPPYPSKERLRDKLTQAVLETAGFAVE</sequence>
<organism evidence="1 2">
    <name type="scientific">Dendrolimus kikuchii</name>
    <dbReference type="NCBI Taxonomy" id="765133"/>
    <lineage>
        <taxon>Eukaryota</taxon>
        <taxon>Metazoa</taxon>
        <taxon>Ecdysozoa</taxon>
        <taxon>Arthropoda</taxon>
        <taxon>Hexapoda</taxon>
        <taxon>Insecta</taxon>
        <taxon>Pterygota</taxon>
        <taxon>Neoptera</taxon>
        <taxon>Endopterygota</taxon>
        <taxon>Lepidoptera</taxon>
        <taxon>Glossata</taxon>
        <taxon>Ditrysia</taxon>
        <taxon>Bombycoidea</taxon>
        <taxon>Lasiocampidae</taxon>
        <taxon>Dendrolimus</taxon>
    </lineage>
</organism>
<name>A0ACC1D0Q0_9NEOP</name>
<dbReference type="EMBL" id="CM034398">
    <property type="protein sequence ID" value="KAJ0177294.1"/>
    <property type="molecule type" value="Genomic_DNA"/>
</dbReference>